<keyword evidence="2" id="KW-0695">RNA-directed DNA polymerase</keyword>
<evidence type="ECO:0000313" key="3">
    <source>
        <dbReference type="Proteomes" id="UP000829542"/>
    </source>
</evidence>
<sequence length="677" mass="80378">MSIKKAIKLSKNDFNRVVLMDVLPYELPFILTNEGFYSLLNNNSKKIDCFISNDFFLNELFFSDNVTETHPLDYKITKDQESERVLSLIHPKAQIKFIKLYKDYYQFMIYSCSKSSYSLRYPYELSHLYIEKEKHIENQIDQYKDEGINLEDSEPIYTSSFFEYKQYSFLYKFYDSYEFHKIEKKFNHLFKFDIAKCFSSISTFQISKSLKGVIDHNSSKNFHSFEKIFEDIMLFSNAANSHGIVIGPEFSRIFSEIILQNIDFKIKSKLDGLGIYEGQDYIIKRYVDDYFLFYNNRAIKKQVHKNIVEMLSEISLFSNDAKNIEYNIPFITGVTRAKSEINTLLSIFFERNFNNEENSNKESLNFYYKISNNLISQIKCIVYDNKVQYSSITGYFFTIIKRNITDISSKIKNYDLKDMEVFTRKILIILDLAFFVYSMDFRVRSTYLISQIVILINELTVNFKVINEKSIANDQDFLLSEIMDNSYDRIKKKIYDEVTISLKNAIGKEQARYMESLNLLIAIRDIDRQYNLPELLLSQIVGISLDDIEDYEKDVNYFQLMITLFYMYRNKNKYPKLDKKIKNIIIKKLSDNQVSIFNSSELIHLFFDSLSCPIISETDKKAIFNVIYQRNKDKIKDPSELFNYITKNKWFIDWDIKTIDAIKKLLMKKELRQAYGN</sequence>
<dbReference type="RefSeq" id="WP_242152025.1">
    <property type="nucleotide sequence ID" value="NZ_CP093379.1"/>
</dbReference>
<evidence type="ECO:0000259" key="1">
    <source>
        <dbReference type="PROSITE" id="PS50878"/>
    </source>
</evidence>
<dbReference type="NCBIfam" id="NF041748">
    <property type="entry name" value="Drt3b"/>
    <property type="match status" value="1"/>
</dbReference>
<protein>
    <submittedName>
        <fullName evidence="2">RNA-directed DNA polymerase</fullName>
    </submittedName>
</protein>
<keyword evidence="3" id="KW-1185">Reference proteome</keyword>
<keyword evidence="2" id="KW-0808">Transferase</keyword>
<dbReference type="PROSITE" id="PS50878">
    <property type="entry name" value="RT_POL"/>
    <property type="match status" value="1"/>
</dbReference>
<dbReference type="CDD" id="cd01646">
    <property type="entry name" value="RT_Bac_retron_I"/>
    <property type="match status" value="1"/>
</dbReference>
<dbReference type="GO" id="GO:0003964">
    <property type="term" value="F:RNA-directed DNA polymerase activity"/>
    <property type="evidence" value="ECO:0007669"/>
    <property type="project" value="UniProtKB-KW"/>
</dbReference>
<feature type="domain" description="Reverse transcriptase" evidence="1">
    <location>
        <begin position="124"/>
        <end position="336"/>
    </location>
</feature>
<name>A0ABY3X2L0_9GAMM</name>
<evidence type="ECO:0000313" key="2">
    <source>
        <dbReference type="EMBL" id="UNM97122.1"/>
    </source>
</evidence>
<reference evidence="2 3" key="1">
    <citation type="submission" date="2022-03" db="EMBL/GenBank/DDBJ databases">
        <title>Ignatzschineria rhizosphaerae HR5S32.</title>
        <authorList>
            <person name="Sun J.Q."/>
            <person name="Feng J.Y."/>
        </authorList>
    </citation>
    <scope>NUCLEOTIDE SEQUENCE [LARGE SCALE GENOMIC DNA]</scope>
    <source>
        <strain evidence="2 3">HR5S32</strain>
    </source>
</reference>
<organism evidence="2 3">
    <name type="scientific">Ignatzschineria rhizosphaerae</name>
    <dbReference type="NCBI Taxonomy" id="2923279"/>
    <lineage>
        <taxon>Bacteria</taxon>
        <taxon>Pseudomonadati</taxon>
        <taxon>Pseudomonadota</taxon>
        <taxon>Gammaproteobacteria</taxon>
        <taxon>Cardiobacteriales</taxon>
        <taxon>Ignatzschineriaceae</taxon>
        <taxon>Ignatzschineria</taxon>
    </lineage>
</organism>
<accession>A0ABY3X2L0</accession>
<dbReference type="Proteomes" id="UP000829542">
    <property type="component" value="Chromosome"/>
</dbReference>
<dbReference type="InterPro" id="IPR000477">
    <property type="entry name" value="RT_dom"/>
</dbReference>
<keyword evidence="2" id="KW-0548">Nucleotidyltransferase</keyword>
<proteinExistence type="predicted"/>
<gene>
    <name evidence="2" type="ORF">MMG00_04545</name>
</gene>
<dbReference type="EMBL" id="CP093379">
    <property type="protein sequence ID" value="UNM97122.1"/>
    <property type="molecule type" value="Genomic_DNA"/>
</dbReference>